<feature type="domain" description="F-box" evidence="1">
    <location>
        <begin position="11"/>
        <end position="51"/>
    </location>
</feature>
<dbReference type="SMART" id="SM00256">
    <property type="entry name" value="FBOX"/>
    <property type="match status" value="1"/>
</dbReference>
<dbReference type="Pfam" id="PF12937">
    <property type="entry name" value="F-box-like"/>
    <property type="match status" value="1"/>
</dbReference>
<dbReference type="STRING" id="32473.ENSXCOP00000023994"/>
<name>A0A3B5MWG6_9TELE</name>
<dbReference type="InterPro" id="IPR001810">
    <property type="entry name" value="F-box_dom"/>
</dbReference>
<dbReference type="Proteomes" id="UP000261380">
    <property type="component" value="Unplaced"/>
</dbReference>
<organism evidence="2 3">
    <name type="scientific">Xiphophorus couchianus</name>
    <name type="common">Monterrey platyfish</name>
    <dbReference type="NCBI Taxonomy" id="32473"/>
    <lineage>
        <taxon>Eukaryota</taxon>
        <taxon>Metazoa</taxon>
        <taxon>Chordata</taxon>
        <taxon>Craniata</taxon>
        <taxon>Vertebrata</taxon>
        <taxon>Euteleostomi</taxon>
        <taxon>Actinopterygii</taxon>
        <taxon>Neopterygii</taxon>
        <taxon>Teleostei</taxon>
        <taxon>Neoteleostei</taxon>
        <taxon>Acanthomorphata</taxon>
        <taxon>Ovalentaria</taxon>
        <taxon>Atherinomorphae</taxon>
        <taxon>Cyprinodontiformes</taxon>
        <taxon>Poeciliidae</taxon>
        <taxon>Poeciliinae</taxon>
        <taxon>Xiphophorus</taxon>
    </lineage>
</organism>
<keyword evidence="3" id="KW-1185">Reference proteome</keyword>
<evidence type="ECO:0000259" key="1">
    <source>
        <dbReference type="SMART" id="SM00256"/>
    </source>
</evidence>
<reference evidence="2" key="1">
    <citation type="submission" date="2025-08" db="UniProtKB">
        <authorList>
            <consortium name="Ensembl"/>
        </authorList>
    </citation>
    <scope>IDENTIFICATION</scope>
</reference>
<dbReference type="Gene3D" id="1.20.1280.50">
    <property type="match status" value="1"/>
</dbReference>
<dbReference type="FunFam" id="1.20.1280.50:FF:000005">
    <property type="entry name" value="F-box/LRR-repeat protein 3 isoform X1"/>
    <property type="match status" value="1"/>
</dbReference>
<sequence length="99" mass="11379">SGTLIDIFNMLPDVCLLHIFKYLSDGDRSRASLVCHHWHKIMRHNLPTPTHTPSHTHTNFLTLYQVEQLNHDHTRPLKNQVLLQRLLPGKVGGNSTKLL</sequence>
<evidence type="ECO:0000313" key="3">
    <source>
        <dbReference type="Proteomes" id="UP000261380"/>
    </source>
</evidence>
<dbReference type="Ensembl" id="ENSXCOT00000024279.1">
    <property type="protein sequence ID" value="ENSXCOP00000023994.1"/>
    <property type="gene ID" value="ENSXCOG00000017917.1"/>
</dbReference>
<evidence type="ECO:0000313" key="2">
    <source>
        <dbReference type="Ensembl" id="ENSXCOP00000023994.1"/>
    </source>
</evidence>
<dbReference type="SUPFAM" id="SSF81383">
    <property type="entry name" value="F-box domain"/>
    <property type="match status" value="1"/>
</dbReference>
<protein>
    <recommendedName>
        <fullName evidence="1">F-box domain-containing protein</fullName>
    </recommendedName>
</protein>
<reference evidence="2" key="2">
    <citation type="submission" date="2025-09" db="UniProtKB">
        <authorList>
            <consortium name="Ensembl"/>
        </authorList>
    </citation>
    <scope>IDENTIFICATION</scope>
</reference>
<dbReference type="GeneTree" id="ENSGT01110000271467"/>
<proteinExistence type="predicted"/>
<dbReference type="InterPro" id="IPR036047">
    <property type="entry name" value="F-box-like_dom_sf"/>
</dbReference>
<accession>A0A3B5MWG6</accession>
<dbReference type="AlphaFoldDB" id="A0A3B5MWG6"/>